<sequence>MLLSEGERGTEVGRMHVTLSSDSCLPQFEDPTAGASEDQGSIIEQIGLAELRGPLRRLVLRLAPLTLLQGMIHHSRLFRRLDELWTGRLRAIKYLVASAAIWLNECVVLFCSVYLTSTLAVLSLRTLRFPSSFVFFARVAPRQGLTRVAIFTPPLGIPVLKELPPRRFDVAWPAVPLMILPAARSAAALVLMILFSSCSDPLVLPHHDALLIMSPASVLASHARFRPRRSVEYQVGLISRPLSISMTVS</sequence>
<dbReference type="Proteomes" id="UP001605036">
    <property type="component" value="Unassembled WGS sequence"/>
</dbReference>
<keyword evidence="2" id="KW-1185">Reference proteome</keyword>
<comment type="caution">
    <text evidence="1">The sequence shown here is derived from an EMBL/GenBank/DDBJ whole genome shotgun (WGS) entry which is preliminary data.</text>
</comment>
<accession>A0ABD1YH48</accession>
<evidence type="ECO:0000313" key="2">
    <source>
        <dbReference type="Proteomes" id="UP001605036"/>
    </source>
</evidence>
<dbReference type="AlphaFoldDB" id="A0ABD1YH48"/>
<reference evidence="1 2" key="1">
    <citation type="submission" date="2024-09" db="EMBL/GenBank/DDBJ databases">
        <title>Chromosome-scale assembly of Riccia fluitans.</title>
        <authorList>
            <person name="Paukszto L."/>
            <person name="Sawicki J."/>
            <person name="Karawczyk K."/>
            <person name="Piernik-Szablinska J."/>
            <person name="Szczecinska M."/>
            <person name="Mazdziarz M."/>
        </authorList>
    </citation>
    <scope>NUCLEOTIDE SEQUENCE [LARGE SCALE GENOMIC DNA]</scope>
    <source>
        <strain evidence="1">Rf_01</strain>
        <tissue evidence="1">Aerial parts of the thallus</tissue>
    </source>
</reference>
<gene>
    <name evidence="1" type="ORF">R1flu_014795</name>
</gene>
<evidence type="ECO:0000313" key="1">
    <source>
        <dbReference type="EMBL" id="KAL2630109.1"/>
    </source>
</evidence>
<organism evidence="1 2">
    <name type="scientific">Riccia fluitans</name>
    <dbReference type="NCBI Taxonomy" id="41844"/>
    <lineage>
        <taxon>Eukaryota</taxon>
        <taxon>Viridiplantae</taxon>
        <taxon>Streptophyta</taxon>
        <taxon>Embryophyta</taxon>
        <taxon>Marchantiophyta</taxon>
        <taxon>Marchantiopsida</taxon>
        <taxon>Marchantiidae</taxon>
        <taxon>Marchantiales</taxon>
        <taxon>Ricciaceae</taxon>
        <taxon>Riccia</taxon>
    </lineage>
</organism>
<name>A0ABD1YH48_9MARC</name>
<dbReference type="EMBL" id="JBHFFA010000004">
    <property type="protein sequence ID" value="KAL2630109.1"/>
    <property type="molecule type" value="Genomic_DNA"/>
</dbReference>
<proteinExistence type="predicted"/>
<protein>
    <submittedName>
        <fullName evidence="1">Uncharacterized protein</fullName>
    </submittedName>
</protein>